<proteinExistence type="predicted"/>
<evidence type="ECO:0000313" key="2">
    <source>
        <dbReference type="Proteomes" id="UP001642360"/>
    </source>
</evidence>
<gene>
    <name evidence="1" type="ORF">ILEXP_LOCUS19079</name>
</gene>
<comment type="caution">
    <text evidence="1">The sequence shown here is derived from an EMBL/GenBank/DDBJ whole genome shotgun (WGS) entry which is preliminary data.</text>
</comment>
<keyword evidence="2" id="KW-1185">Reference proteome</keyword>
<sequence length="89" mass="9524">MEASRRKESQYGPRLNALVVKSGLVVRHRRETIIDEAVIPEDVTFDSLTAPVDLAPPSHSANTFSASIDEIFGDIGGHIGGVVTRPPGT</sequence>
<accession>A0ABC8S291</accession>
<name>A0ABC8S291_9AQUA</name>
<evidence type="ECO:0000313" key="1">
    <source>
        <dbReference type="EMBL" id="CAK9150925.1"/>
    </source>
</evidence>
<dbReference type="Proteomes" id="UP001642360">
    <property type="component" value="Unassembled WGS sequence"/>
</dbReference>
<organism evidence="1 2">
    <name type="scientific">Ilex paraguariensis</name>
    <name type="common">yerba mate</name>
    <dbReference type="NCBI Taxonomy" id="185542"/>
    <lineage>
        <taxon>Eukaryota</taxon>
        <taxon>Viridiplantae</taxon>
        <taxon>Streptophyta</taxon>
        <taxon>Embryophyta</taxon>
        <taxon>Tracheophyta</taxon>
        <taxon>Spermatophyta</taxon>
        <taxon>Magnoliopsida</taxon>
        <taxon>eudicotyledons</taxon>
        <taxon>Gunneridae</taxon>
        <taxon>Pentapetalae</taxon>
        <taxon>asterids</taxon>
        <taxon>campanulids</taxon>
        <taxon>Aquifoliales</taxon>
        <taxon>Aquifoliaceae</taxon>
        <taxon>Ilex</taxon>
    </lineage>
</organism>
<dbReference type="AlphaFoldDB" id="A0ABC8S291"/>
<dbReference type="EMBL" id="CAUOFW020002079">
    <property type="protein sequence ID" value="CAK9150925.1"/>
    <property type="molecule type" value="Genomic_DNA"/>
</dbReference>
<reference evidence="1 2" key="1">
    <citation type="submission" date="2024-02" db="EMBL/GenBank/DDBJ databases">
        <authorList>
            <person name="Vignale AGUSTIN F."/>
            <person name="Sosa J E."/>
            <person name="Modenutti C."/>
        </authorList>
    </citation>
    <scope>NUCLEOTIDE SEQUENCE [LARGE SCALE GENOMIC DNA]</scope>
</reference>
<protein>
    <submittedName>
        <fullName evidence="1">Uncharacterized protein</fullName>
    </submittedName>
</protein>